<dbReference type="InterPro" id="IPR006158">
    <property type="entry name" value="Cobalamin-bd"/>
</dbReference>
<keyword evidence="3" id="KW-0170">Cobalt</keyword>
<sequence>MYDFSELSNAVIEGDEEQVQVLTKKAIAVKVDPLAIINEGLIGGMNVVGQRFKVNDMYVPEVLMSARAMNAGVELVKPLLAGGKLTNKGTVVIGTVKGDLHDIGKNLVGMMLECSGYKVIDLGVDVSPEEYMTAIEENDGKILGLSALLTTTMLAMKTTIDEFIAKGMRNDVKVIIGGAPISQEFADQIGADGYAKDAAEAVDLVGRLLRNSKLVAR</sequence>
<comment type="similarity">
    <text evidence="1">Belongs to the methylamine corrinoid protein family.</text>
</comment>
<dbReference type="InterPro" id="IPR003759">
    <property type="entry name" value="Cbl-bd_cap"/>
</dbReference>
<dbReference type="GO" id="GO:0046653">
    <property type="term" value="P:tetrahydrofolate metabolic process"/>
    <property type="evidence" value="ECO:0007669"/>
    <property type="project" value="TreeGrafter"/>
</dbReference>
<evidence type="ECO:0000256" key="1">
    <source>
        <dbReference type="ARBA" id="ARBA00010854"/>
    </source>
</evidence>
<evidence type="ECO:0000256" key="2">
    <source>
        <dbReference type="ARBA" id="ARBA00022723"/>
    </source>
</evidence>
<dbReference type="InterPro" id="IPR036594">
    <property type="entry name" value="Meth_synthase_dom"/>
</dbReference>
<dbReference type="PANTHER" id="PTHR45833">
    <property type="entry name" value="METHIONINE SYNTHASE"/>
    <property type="match status" value="1"/>
</dbReference>
<dbReference type="CDD" id="cd02070">
    <property type="entry name" value="corrinoid_protein_B12-BD"/>
    <property type="match status" value="1"/>
</dbReference>
<evidence type="ECO:0000259" key="5">
    <source>
        <dbReference type="PROSITE" id="PS51337"/>
    </source>
</evidence>
<feature type="domain" description="B12-binding N-terminal" evidence="5">
    <location>
        <begin position="1"/>
        <end position="88"/>
    </location>
</feature>
<evidence type="ECO:0000313" key="7">
    <source>
        <dbReference type="Proteomes" id="UP000238916"/>
    </source>
</evidence>
<dbReference type="EMBL" id="OMOF01000368">
    <property type="protein sequence ID" value="SPF49081.1"/>
    <property type="molecule type" value="Genomic_DNA"/>
</dbReference>
<dbReference type="SUPFAM" id="SSF47644">
    <property type="entry name" value="Methionine synthase domain"/>
    <property type="match status" value="1"/>
</dbReference>
<protein>
    <submittedName>
        <fullName evidence="6">Dimethylamine corrinoid protein 1</fullName>
    </submittedName>
</protein>
<dbReference type="InterPro" id="IPR036724">
    <property type="entry name" value="Cobalamin-bd_sf"/>
</dbReference>
<dbReference type="SUPFAM" id="SSF52242">
    <property type="entry name" value="Cobalamin (vitamin B12)-binding domain"/>
    <property type="match status" value="1"/>
</dbReference>
<dbReference type="Proteomes" id="UP000238916">
    <property type="component" value="Unassembled WGS sequence"/>
</dbReference>
<dbReference type="GO" id="GO:0031419">
    <property type="term" value="F:cobalamin binding"/>
    <property type="evidence" value="ECO:0007669"/>
    <property type="project" value="InterPro"/>
</dbReference>
<dbReference type="FunFam" id="3.40.50.280:FF:000003">
    <property type="entry name" value="Dimethylamine methyltransferase corrinoid protein"/>
    <property type="match status" value="1"/>
</dbReference>
<dbReference type="AlphaFoldDB" id="A0A2U3LB05"/>
<dbReference type="PROSITE" id="PS51337">
    <property type="entry name" value="B12_BINDING_NTER"/>
    <property type="match status" value="1"/>
</dbReference>
<proteinExistence type="inferred from homology"/>
<dbReference type="GO" id="GO:0050667">
    <property type="term" value="P:homocysteine metabolic process"/>
    <property type="evidence" value="ECO:0007669"/>
    <property type="project" value="TreeGrafter"/>
</dbReference>
<organism evidence="6 7">
    <name type="scientific">Candidatus Desulfosporosinus infrequens</name>
    <dbReference type="NCBI Taxonomy" id="2043169"/>
    <lineage>
        <taxon>Bacteria</taxon>
        <taxon>Bacillati</taxon>
        <taxon>Bacillota</taxon>
        <taxon>Clostridia</taxon>
        <taxon>Eubacteriales</taxon>
        <taxon>Desulfitobacteriaceae</taxon>
        <taxon>Desulfosporosinus</taxon>
    </lineage>
</organism>
<dbReference type="GO" id="GO:0046872">
    <property type="term" value="F:metal ion binding"/>
    <property type="evidence" value="ECO:0007669"/>
    <property type="project" value="UniProtKB-KW"/>
</dbReference>
<reference evidence="7" key="1">
    <citation type="submission" date="2018-02" db="EMBL/GenBank/DDBJ databases">
        <authorList>
            <person name="Hausmann B."/>
        </authorList>
    </citation>
    <scope>NUCLEOTIDE SEQUENCE [LARGE SCALE GENOMIC DNA]</scope>
    <source>
        <strain evidence="7">Peat soil MAG SbF1</strain>
    </source>
</reference>
<dbReference type="GO" id="GO:0008705">
    <property type="term" value="F:methionine synthase activity"/>
    <property type="evidence" value="ECO:0007669"/>
    <property type="project" value="TreeGrafter"/>
</dbReference>
<dbReference type="Gene3D" id="3.40.50.280">
    <property type="entry name" value="Cobalamin-binding domain"/>
    <property type="match status" value="1"/>
</dbReference>
<keyword evidence="2" id="KW-0479">Metal-binding</keyword>
<name>A0A2U3LB05_9FIRM</name>
<evidence type="ECO:0000259" key="4">
    <source>
        <dbReference type="PROSITE" id="PS51332"/>
    </source>
</evidence>
<dbReference type="Pfam" id="PF02310">
    <property type="entry name" value="B12-binding"/>
    <property type="match status" value="1"/>
</dbReference>
<dbReference type="OrthoDB" id="9783599at2"/>
<dbReference type="PANTHER" id="PTHR45833:SF1">
    <property type="entry name" value="METHIONINE SYNTHASE"/>
    <property type="match status" value="1"/>
</dbReference>
<dbReference type="InterPro" id="IPR050554">
    <property type="entry name" value="Met_Synthase/Corrinoid"/>
</dbReference>
<dbReference type="SMART" id="SM01018">
    <property type="entry name" value="B12-binding_2"/>
    <property type="match status" value="1"/>
</dbReference>
<accession>A0A2U3LB05</accession>
<evidence type="ECO:0000313" key="6">
    <source>
        <dbReference type="EMBL" id="SPF49081.1"/>
    </source>
</evidence>
<dbReference type="Pfam" id="PF02607">
    <property type="entry name" value="B12-binding_2"/>
    <property type="match status" value="1"/>
</dbReference>
<dbReference type="GO" id="GO:0005829">
    <property type="term" value="C:cytosol"/>
    <property type="evidence" value="ECO:0007669"/>
    <property type="project" value="TreeGrafter"/>
</dbReference>
<gene>
    <name evidence="6" type="primary">mtbC</name>
    <name evidence="6" type="ORF">SBF1_430018</name>
</gene>
<feature type="domain" description="B12-binding" evidence="4">
    <location>
        <begin position="88"/>
        <end position="217"/>
    </location>
</feature>
<evidence type="ECO:0000256" key="3">
    <source>
        <dbReference type="ARBA" id="ARBA00023285"/>
    </source>
</evidence>
<dbReference type="PROSITE" id="PS51332">
    <property type="entry name" value="B12_BINDING"/>
    <property type="match status" value="1"/>
</dbReference>
<dbReference type="Gene3D" id="1.10.1240.10">
    <property type="entry name" value="Methionine synthase domain"/>
    <property type="match status" value="1"/>
</dbReference>